<evidence type="ECO:0000256" key="1">
    <source>
        <dbReference type="ARBA" id="ARBA00001971"/>
    </source>
</evidence>
<dbReference type="Pfam" id="PF00067">
    <property type="entry name" value="p450"/>
    <property type="match status" value="1"/>
</dbReference>
<keyword evidence="17" id="KW-1185">Reference proteome</keyword>
<dbReference type="CDD" id="cd11058">
    <property type="entry name" value="CYP60B-like"/>
    <property type="match status" value="1"/>
</dbReference>
<evidence type="ECO:0000313" key="17">
    <source>
        <dbReference type="Proteomes" id="UP001345827"/>
    </source>
</evidence>
<dbReference type="GO" id="GO:0004497">
    <property type="term" value="F:monooxygenase activity"/>
    <property type="evidence" value="ECO:0007669"/>
    <property type="project" value="UniProtKB-KW"/>
</dbReference>
<accession>A0AAV9QAP9</accession>
<dbReference type="PRINTS" id="PR00385">
    <property type="entry name" value="P450"/>
</dbReference>
<evidence type="ECO:0000256" key="8">
    <source>
        <dbReference type="ARBA" id="ARBA00022989"/>
    </source>
</evidence>
<dbReference type="SUPFAM" id="SSF48264">
    <property type="entry name" value="Cytochrome P450"/>
    <property type="match status" value="1"/>
</dbReference>
<keyword evidence="10 14" id="KW-0408">Iron</keyword>
<keyword evidence="6" id="KW-0812">Transmembrane</keyword>
<comment type="pathway">
    <text evidence="3">Mycotoxin biosynthesis.</text>
</comment>
<evidence type="ECO:0000256" key="7">
    <source>
        <dbReference type="ARBA" id="ARBA00022723"/>
    </source>
</evidence>
<comment type="cofactor">
    <cofactor evidence="1 14">
        <name>heme</name>
        <dbReference type="ChEBI" id="CHEBI:30413"/>
    </cofactor>
</comment>
<dbReference type="GO" id="GO:0020037">
    <property type="term" value="F:heme binding"/>
    <property type="evidence" value="ECO:0007669"/>
    <property type="project" value="InterPro"/>
</dbReference>
<keyword evidence="12" id="KW-0472">Membrane</keyword>
<evidence type="ECO:0000256" key="9">
    <source>
        <dbReference type="ARBA" id="ARBA00023002"/>
    </source>
</evidence>
<organism evidence="16 17">
    <name type="scientific">Vermiconidia calcicola</name>
    <dbReference type="NCBI Taxonomy" id="1690605"/>
    <lineage>
        <taxon>Eukaryota</taxon>
        <taxon>Fungi</taxon>
        <taxon>Dikarya</taxon>
        <taxon>Ascomycota</taxon>
        <taxon>Pezizomycotina</taxon>
        <taxon>Dothideomycetes</taxon>
        <taxon>Dothideomycetidae</taxon>
        <taxon>Mycosphaerellales</taxon>
        <taxon>Extremaceae</taxon>
        <taxon>Vermiconidia</taxon>
    </lineage>
</organism>
<reference evidence="16 17" key="1">
    <citation type="submission" date="2023-06" db="EMBL/GenBank/DDBJ databases">
        <title>Black Yeasts Isolated from many extreme environments.</title>
        <authorList>
            <person name="Coleine C."/>
            <person name="Stajich J.E."/>
            <person name="Selbmann L."/>
        </authorList>
    </citation>
    <scope>NUCLEOTIDE SEQUENCE [LARGE SCALE GENOMIC DNA]</scope>
    <source>
        <strain evidence="16 17">CCFEE 5887</strain>
    </source>
</reference>
<dbReference type="InterPro" id="IPR001128">
    <property type="entry name" value="Cyt_P450"/>
</dbReference>
<evidence type="ECO:0000256" key="6">
    <source>
        <dbReference type="ARBA" id="ARBA00022692"/>
    </source>
</evidence>
<evidence type="ECO:0000256" key="11">
    <source>
        <dbReference type="ARBA" id="ARBA00023033"/>
    </source>
</evidence>
<keyword evidence="8" id="KW-1133">Transmembrane helix</keyword>
<keyword evidence="7 14" id="KW-0479">Metal-binding</keyword>
<dbReference type="InterPro" id="IPR002401">
    <property type="entry name" value="Cyt_P450_E_grp-I"/>
</dbReference>
<dbReference type="GO" id="GO:0005506">
    <property type="term" value="F:iron ion binding"/>
    <property type="evidence" value="ECO:0007669"/>
    <property type="project" value="InterPro"/>
</dbReference>
<dbReference type="GO" id="GO:0009403">
    <property type="term" value="P:toxin biosynthetic process"/>
    <property type="evidence" value="ECO:0007669"/>
    <property type="project" value="UniProtKB-ARBA"/>
</dbReference>
<dbReference type="PANTHER" id="PTHR24305:SF210">
    <property type="entry name" value="CYTOCHROME P450 MONOOXYGENASE ASQL-RELATED"/>
    <property type="match status" value="1"/>
</dbReference>
<dbReference type="EMBL" id="JAXLQG010000008">
    <property type="protein sequence ID" value="KAK5536524.1"/>
    <property type="molecule type" value="Genomic_DNA"/>
</dbReference>
<dbReference type="GO" id="GO:0016020">
    <property type="term" value="C:membrane"/>
    <property type="evidence" value="ECO:0007669"/>
    <property type="project" value="UniProtKB-SubCell"/>
</dbReference>
<evidence type="ECO:0000256" key="10">
    <source>
        <dbReference type="ARBA" id="ARBA00023004"/>
    </source>
</evidence>
<protein>
    <recommendedName>
        <fullName evidence="18">Cytochrome P450</fullName>
    </recommendedName>
</protein>
<evidence type="ECO:0000256" key="4">
    <source>
        <dbReference type="ARBA" id="ARBA00010617"/>
    </source>
</evidence>
<evidence type="ECO:0000256" key="14">
    <source>
        <dbReference type="PIRSR" id="PIRSR602401-1"/>
    </source>
</evidence>
<keyword evidence="9 15" id="KW-0560">Oxidoreductase</keyword>
<dbReference type="Gene3D" id="1.10.630.10">
    <property type="entry name" value="Cytochrome P450"/>
    <property type="match status" value="1"/>
</dbReference>
<evidence type="ECO:0000256" key="3">
    <source>
        <dbReference type="ARBA" id="ARBA00004685"/>
    </source>
</evidence>
<dbReference type="InterPro" id="IPR050121">
    <property type="entry name" value="Cytochrome_P450_monoxygenase"/>
</dbReference>
<evidence type="ECO:0000256" key="5">
    <source>
        <dbReference type="ARBA" id="ARBA00022617"/>
    </source>
</evidence>
<feature type="binding site" description="axial binding residue" evidence="14">
    <location>
        <position position="427"/>
    </location>
    <ligand>
        <name>heme</name>
        <dbReference type="ChEBI" id="CHEBI:30413"/>
    </ligand>
    <ligandPart>
        <name>Fe</name>
        <dbReference type="ChEBI" id="CHEBI:18248"/>
    </ligandPart>
</feature>
<evidence type="ECO:0000313" key="16">
    <source>
        <dbReference type="EMBL" id="KAK5536524.1"/>
    </source>
</evidence>
<dbReference type="AlphaFoldDB" id="A0AAV9QAP9"/>
<comment type="subcellular location">
    <subcellularLocation>
        <location evidence="2">Membrane</location>
        <topology evidence="2">Single-pass membrane protein</topology>
    </subcellularLocation>
</comment>
<dbReference type="PRINTS" id="PR00463">
    <property type="entry name" value="EP450I"/>
</dbReference>
<comment type="caution">
    <text evidence="16">The sequence shown here is derived from an EMBL/GenBank/DDBJ whole genome shotgun (WGS) entry which is preliminary data.</text>
</comment>
<name>A0AAV9QAP9_9PEZI</name>
<evidence type="ECO:0000256" key="12">
    <source>
        <dbReference type="ARBA" id="ARBA00023136"/>
    </source>
</evidence>
<dbReference type="FunFam" id="1.10.630.10:FF:000047">
    <property type="entry name" value="Cytochrome P450 monooxygenase"/>
    <property type="match status" value="1"/>
</dbReference>
<evidence type="ECO:0000256" key="15">
    <source>
        <dbReference type="RuleBase" id="RU000461"/>
    </source>
</evidence>
<dbReference type="Proteomes" id="UP001345827">
    <property type="component" value="Unassembled WGS sequence"/>
</dbReference>
<keyword evidence="5 14" id="KW-0349">Heme</keyword>
<evidence type="ECO:0000256" key="13">
    <source>
        <dbReference type="ARBA" id="ARBA00023180"/>
    </source>
</evidence>
<proteinExistence type="inferred from homology"/>
<dbReference type="InterPro" id="IPR036396">
    <property type="entry name" value="Cyt_P450_sf"/>
</dbReference>
<evidence type="ECO:0008006" key="18">
    <source>
        <dbReference type="Google" id="ProtNLM"/>
    </source>
</evidence>
<keyword evidence="11 15" id="KW-0503">Monooxygenase</keyword>
<keyword evidence="13" id="KW-0325">Glycoprotein</keyword>
<sequence>MPSDNSKVFVYYVSLGIYNVWFHPLRDYPGPALNAATRLTWSFQVISGRSQFLLSQLHEKYGDIVRIGPNELSYTTSKVWKDVYQSHSGKAQFQKDPLHYQKHDKTPSLHVSSDADHTRMRRLISHAFSDKALRDQEAIMKQYSDLLVKRLHEVIRSGGPIDIKQWYKWTLFDLFGDLCFNQPFGCLQSGQSHPWVDILGESIQAFYYLGLARRIPGLQNLMMKAIPKKKTEQAAWHSEFSRNLADKRMAMKTDRPDFMSFILKHNETEKALSVAEIRSNTNVLIPGGSETTSTFLTGATWNLLQNPSKYDRLVKEIRSTFTGSDEINISNTAGMEYLNAVINEGLRVYPPVPSNMPRVVPKEGAVVCDKWLPGGTSVCVAPYPMMRSTRNFKDPDAFIPERWLKDPQYATDDLGASQPFSFGPRNCIGKNLAHAEMRLVLSKILWHFDLELMPESANWFPHKMIVIWDSPPLHVKLHPVKR</sequence>
<gene>
    <name evidence="16" type="ORF">LTR25_005198</name>
</gene>
<dbReference type="PANTHER" id="PTHR24305">
    <property type="entry name" value="CYTOCHROME P450"/>
    <property type="match status" value="1"/>
</dbReference>
<dbReference type="InterPro" id="IPR017972">
    <property type="entry name" value="Cyt_P450_CS"/>
</dbReference>
<evidence type="ECO:0000256" key="2">
    <source>
        <dbReference type="ARBA" id="ARBA00004167"/>
    </source>
</evidence>
<dbReference type="GO" id="GO:0016705">
    <property type="term" value="F:oxidoreductase activity, acting on paired donors, with incorporation or reduction of molecular oxygen"/>
    <property type="evidence" value="ECO:0007669"/>
    <property type="project" value="InterPro"/>
</dbReference>
<comment type="similarity">
    <text evidence="4 15">Belongs to the cytochrome P450 family.</text>
</comment>
<dbReference type="PROSITE" id="PS00086">
    <property type="entry name" value="CYTOCHROME_P450"/>
    <property type="match status" value="1"/>
</dbReference>